<evidence type="ECO:0000256" key="3">
    <source>
        <dbReference type="ARBA" id="ARBA00048267"/>
    </source>
</evidence>
<dbReference type="GO" id="GO:0005737">
    <property type="term" value="C:cytoplasm"/>
    <property type="evidence" value="ECO:0007669"/>
    <property type="project" value="InterPro"/>
</dbReference>
<reference evidence="6 7" key="1">
    <citation type="submission" date="2018-12" db="EMBL/GenBank/DDBJ databases">
        <authorList>
            <person name="Yang E."/>
        </authorList>
    </citation>
    <scope>NUCLEOTIDE SEQUENCE [LARGE SCALE GENOMIC DNA]</scope>
    <source>
        <strain evidence="6 7">SOD</strain>
    </source>
</reference>
<dbReference type="CDD" id="cd16433">
    <property type="entry name" value="CheB"/>
    <property type="match status" value="1"/>
</dbReference>
<keyword evidence="4" id="KW-0145">Chemotaxis</keyword>
<feature type="domain" description="CheB-type methylesterase" evidence="5">
    <location>
        <begin position="10"/>
        <end position="200"/>
    </location>
</feature>
<dbReference type="InterPro" id="IPR000673">
    <property type="entry name" value="Sig_transdc_resp-reg_Me-estase"/>
</dbReference>
<evidence type="ECO:0000259" key="5">
    <source>
        <dbReference type="PROSITE" id="PS50122"/>
    </source>
</evidence>
<accession>A0A430HLM6</accession>
<name>A0A430HLM6_9BURK</name>
<dbReference type="Pfam" id="PF01339">
    <property type="entry name" value="CheB_methylest"/>
    <property type="match status" value="1"/>
</dbReference>
<evidence type="ECO:0000256" key="1">
    <source>
        <dbReference type="ARBA" id="ARBA00022801"/>
    </source>
</evidence>
<evidence type="ECO:0000313" key="6">
    <source>
        <dbReference type="EMBL" id="RSZ58458.1"/>
    </source>
</evidence>
<feature type="active site" evidence="4">
    <location>
        <position position="22"/>
    </location>
</feature>
<dbReference type="PANTHER" id="PTHR42872:SF6">
    <property type="entry name" value="PROTEIN-GLUTAMATE METHYLESTERASE_PROTEIN-GLUTAMINE GLUTAMINASE"/>
    <property type="match status" value="1"/>
</dbReference>
<dbReference type="AlphaFoldDB" id="A0A430HLM6"/>
<keyword evidence="7" id="KW-1185">Reference proteome</keyword>
<dbReference type="GO" id="GO:0008984">
    <property type="term" value="F:protein-glutamate methylesterase activity"/>
    <property type="evidence" value="ECO:0007669"/>
    <property type="project" value="UniProtKB-EC"/>
</dbReference>
<feature type="active site" evidence="4">
    <location>
        <position position="142"/>
    </location>
</feature>
<organism evidence="6 7">
    <name type="scientific">Massilia atriviolacea</name>
    <dbReference type="NCBI Taxonomy" id="2495579"/>
    <lineage>
        <taxon>Bacteria</taxon>
        <taxon>Pseudomonadati</taxon>
        <taxon>Pseudomonadota</taxon>
        <taxon>Betaproteobacteria</taxon>
        <taxon>Burkholderiales</taxon>
        <taxon>Oxalobacteraceae</taxon>
        <taxon>Telluria group</taxon>
        <taxon>Massilia</taxon>
    </lineage>
</organism>
<dbReference type="GO" id="GO:0000156">
    <property type="term" value="F:phosphorelay response regulator activity"/>
    <property type="evidence" value="ECO:0007669"/>
    <property type="project" value="InterPro"/>
</dbReference>
<dbReference type="RefSeq" id="WP_126074359.1">
    <property type="nucleotide sequence ID" value="NZ_CP051166.1"/>
</dbReference>
<evidence type="ECO:0000313" key="7">
    <source>
        <dbReference type="Proteomes" id="UP000278085"/>
    </source>
</evidence>
<evidence type="ECO:0000256" key="4">
    <source>
        <dbReference type="PROSITE-ProRule" id="PRU00050"/>
    </source>
</evidence>
<dbReference type="SUPFAM" id="SSF52738">
    <property type="entry name" value="Methylesterase CheB, C-terminal domain"/>
    <property type="match status" value="1"/>
</dbReference>
<comment type="caution">
    <text evidence="6">The sequence shown here is derived from an EMBL/GenBank/DDBJ whole genome shotgun (WGS) entry which is preliminary data.</text>
</comment>
<protein>
    <recommendedName>
        <fullName evidence="2">protein-glutamate methylesterase</fullName>
        <ecNumber evidence="2">3.1.1.61</ecNumber>
    </recommendedName>
</protein>
<dbReference type="Gene3D" id="3.40.50.180">
    <property type="entry name" value="Methylesterase CheB, C-terminal domain"/>
    <property type="match status" value="1"/>
</dbReference>
<dbReference type="Proteomes" id="UP000278085">
    <property type="component" value="Unassembled WGS sequence"/>
</dbReference>
<dbReference type="OrthoDB" id="9791760at2"/>
<evidence type="ECO:0000256" key="2">
    <source>
        <dbReference type="ARBA" id="ARBA00039140"/>
    </source>
</evidence>
<keyword evidence="1 4" id="KW-0378">Hydrolase</keyword>
<sequence>MSAVHDSLLAGRRIDAVVIGASAGGIDALLRILPALPQKFGFSVTVVLHLPDDRDSRLAGVFQQHLPMPVRQADDKMGVEAGTVYFAPPGYHLSIERDLTFSLSQEDPVHFSRPAIDILMESAADAYGKRLAGILLTGASADGAAGMARIAACGGLTVVQDPQDAEIATMPAAAIRLRAPDAVLPVPAIRALMGAMMENQ</sequence>
<dbReference type="GO" id="GO:0006935">
    <property type="term" value="P:chemotaxis"/>
    <property type="evidence" value="ECO:0007669"/>
    <property type="project" value="UniProtKB-UniRule"/>
</dbReference>
<proteinExistence type="predicted"/>
<comment type="catalytic activity">
    <reaction evidence="3">
        <text>[protein]-L-glutamate 5-O-methyl ester + H2O = L-glutamyl-[protein] + methanol + H(+)</text>
        <dbReference type="Rhea" id="RHEA:23236"/>
        <dbReference type="Rhea" id="RHEA-COMP:10208"/>
        <dbReference type="Rhea" id="RHEA-COMP:10311"/>
        <dbReference type="ChEBI" id="CHEBI:15377"/>
        <dbReference type="ChEBI" id="CHEBI:15378"/>
        <dbReference type="ChEBI" id="CHEBI:17790"/>
        <dbReference type="ChEBI" id="CHEBI:29973"/>
        <dbReference type="ChEBI" id="CHEBI:82795"/>
        <dbReference type="EC" id="3.1.1.61"/>
    </reaction>
</comment>
<dbReference type="EMBL" id="RXLQ01000006">
    <property type="protein sequence ID" value="RSZ58458.1"/>
    <property type="molecule type" value="Genomic_DNA"/>
</dbReference>
<dbReference type="InterPro" id="IPR035909">
    <property type="entry name" value="CheB_C"/>
</dbReference>
<dbReference type="EC" id="3.1.1.61" evidence="2"/>
<gene>
    <name evidence="6" type="ORF">EJB06_12465</name>
</gene>
<feature type="active site" evidence="4">
    <location>
        <position position="49"/>
    </location>
</feature>
<dbReference type="PROSITE" id="PS50122">
    <property type="entry name" value="CHEB"/>
    <property type="match status" value="1"/>
</dbReference>
<dbReference type="PANTHER" id="PTHR42872">
    <property type="entry name" value="PROTEIN-GLUTAMATE METHYLESTERASE/PROTEIN-GLUTAMINE GLUTAMINASE"/>
    <property type="match status" value="1"/>
</dbReference>